<protein>
    <submittedName>
        <fullName evidence="1">Uncharacterized protein</fullName>
    </submittedName>
</protein>
<dbReference type="AlphaFoldDB" id="A0ABD3VRF3"/>
<gene>
    <name evidence="1" type="ORF">ACJMK2_005861</name>
</gene>
<reference evidence="1 2" key="1">
    <citation type="submission" date="2024-11" db="EMBL/GenBank/DDBJ databases">
        <title>Chromosome-level genome assembly of the freshwater bivalve Anodonta woodiana.</title>
        <authorList>
            <person name="Chen X."/>
        </authorList>
    </citation>
    <scope>NUCLEOTIDE SEQUENCE [LARGE SCALE GENOMIC DNA]</scope>
    <source>
        <strain evidence="1">MN2024</strain>
        <tissue evidence="1">Gills</tissue>
    </source>
</reference>
<organism evidence="1 2">
    <name type="scientific">Sinanodonta woodiana</name>
    <name type="common">Chinese pond mussel</name>
    <name type="synonym">Anodonta woodiana</name>
    <dbReference type="NCBI Taxonomy" id="1069815"/>
    <lineage>
        <taxon>Eukaryota</taxon>
        <taxon>Metazoa</taxon>
        <taxon>Spiralia</taxon>
        <taxon>Lophotrochozoa</taxon>
        <taxon>Mollusca</taxon>
        <taxon>Bivalvia</taxon>
        <taxon>Autobranchia</taxon>
        <taxon>Heteroconchia</taxon>
        <taxon>Palaeoheterodonta</taxon>
        <taxon>Unionida</taxon>
        <taxon>Unionoidea</taxon>
        <taxon>Unionidae</taxon>
        <taxon>Unioninae</taxon>
        <taxon>Sinanodonta</taxon>
    </lineage>
</organism>
<dbReference type="Proteomes" id="UP001634394">
    <property type="component" value="Unassembled WGS sequence"/>
</dbReference>
<sequence length="79" mass="9293">KPEDLYNRSHPEWAPTLKLCNLSGPFKPKKQTKAVGTDMERIIWKKHDKAKTLLNLQHFYYSYFVPDGEEYNNGRVNPV</sequence>
<proteinExistence type="predicted"/>
<feature type="non-terminal residue" evidence="1">
    <location>
        <position position="79"/>
    </location>
</feature>
<accession>A0ABD3VRF3</accession>
<name>A0ABD3VRF3_SINWO</name>
<feature type="non-terminal residue" evidence="1">
    <location>
        <position position="1"/>
    </location>
</feature>
<evidence type="ECO:0000313" key="2">
    <source>
        <dbReference type="Proteomes" id="UP001634394"/>
    </source>
</evidence>
<evidence type="ECO:0000313" key="1">
    <source>
        <dbReference type="EMBL" id="KAL3864155.1"/>
    </source>
</evidence>
<dbReference type="EMBL" id="JBJQND010000010">
    <property type="protein sequence ID" value="KAL3864155.1"/>
    <property type="molecule type" value="Genomic_DNA"/>
</dbReference>
<keyword evidence="2" id="KW-1185">Reference proteome</keyword>
<comment type="caution">
    <text evidence="1">The sequence shown here is derived from an EMBL/GenBank/DDBJ whole genome shotgun (WGS) entry which is preliminary data.</text>
</comment>